<dbReference type="Proteomes" id="UP000694402">
    <property type="component" value="Unassembled WGS sequence"/>
</dbReference>
<dbReference type="Pfam" id="PF22851">
    <property type="entry name" value="CATSPERG_Ig-like"/>
    <property type="match status" value="1"/>
</dbReference>
<feature type="domain" description="CATSPERG N-terminal" evidence="5">
    <location>
        <begin position="61"/>
        <end position="203"/>
    </location>
</feature>
<dbReference type="GO" id="GO:0097228">
    <property type="term" value="C:sperm principal piece"/>
    <property type="evidence" value="ECO:0007669"/>
    <property type="project" value="InterPro"/>
</dbReference>
<reference evidence="8" key="1">
    <citation type="submission" date="2025-08" db="UniProtKB">
        <authorList>
            <consortium name="Ensembl"/>
        </authorList>
    </citation>
    <scope>IDENTIFICATION</scope>
</reference>
<reference evidence="8" key="2">
    <citation type="submission" date="2025-09" db="UniProtKB">
        <authorList>
            <consortium name="Ensembl"/>
        </authorList>
    </citation>
    <scope>IDENTIFICATION</scope>
</reference>
<organism evidence="8 9">
    <name type="scientific">Oncorhynchus tshawytscha</name>
    <name type="common">Chinook salmon</name>
    <name type="synonym">Salmo tshawytscha</name>
    <dbReference type="NCBI Taxonomy" id="74940"/>
    <lineage>
        <taxon>Eukaryota</taxon>
        <taxon>Metazoa</taxon>
        <taxon>Chordata</taxon>
        <taxon>Craniata</taxon>
        <taxon>Vertebrata</taxon>
        <taxon>Euteleostomi</taxon>
        <taxon>Actinopterygii</taxon>
        <taxon>Neopterygii</taxon>
        <taxon>Teleostei</taxon>
        <taxon>Protacanthopterygii</taxon>
        <taxon>Salmoniformes</taxon>
        <taxon>Salmonidae</taxon>
        <taxon>Salmoninae</taxon>
        <taxon>Oncorhynchus</taxon>
    </lineage>
</organism>
<evidence type="ECO:0000313" key="9">
    <source>
        <dbReference type="Proteomes" id="UP000694402"/>
    </source>
</evidence>
<feature type="chain" id="PRO_5044340705" description="Cation channel sperm-associated protein subunit gamma" evidence="3">
    <location>
        <begin position="20"/>
        <end position="1153"/>
    </location>
</feature>
<dbReference type="Pfam" id="PF22846">
    <property type="entry name" value="CATSPERG_C"/>
    <property type="match status" value="1"/>
</dbReference>
<dbReference type="Ensembl" id="ENSOTST00005092793.2">
    <property type="protein sequence ID" value="ENSOTSP00005085464.2"/>
    <property type="gene ID" value="ENSOTSG00005040325.2"/>
</dbReference>
<gene>
    <name evidence="8" type="primary">LOC112228421</name>
</gene>
<dbReference type="GO" id="GO:0036128">
    <property type="term" value="C:CatSper complex"/>
    <property type="evidence" value="ECO:0007669"/>
    <property type="project" value="InterPro"/>
</dbReference>
<dbReference type="InterPro" id="IPR053872">
    <property type="entry name" value="CATSPERG_N"/>
</dbReference>
<feature type="domain" description="CATSPERG Ig-like" evidence="7">
    <location>
        <begin position="759"/>
        <end position="884"/>
    </location>
</feature>
<keyword evidence="2" id="KW-0472">Membrane</keyword>
<dbReference type="Pfam" id="PF15064">
    <property type="entry name" value="CATSPERG_beta-prop"/>
    <property type="match status" value="1"/>
</dbReference>
<evidence type="ECO:0000259" key="5">
    <source>
        <dbReference type="Pfam" id="PF22840"/>
    </source>
</evidence>
<dbReference type="InterPro" id="IPR053874">
    <property type="entry name" value="CATSPERG_Ig-like"/>
</dbReference>
<evidence type="ECO:0000256" key="3">
    <source>
        <dbReference type="SAM" id="SignalP"/>
    </source>
</evidence>
<dbReference type="PANTHER" id="PTHR14327">
    <property type="entry name" value="CATION CHANNEL SPERM-ASSOCIATED PROTEIN SUBUNIT GAMMA"/>
    <property type="match status" value="1"/>
</dbReference>
<name>A0A8C8IW95_ONCTS</name>
<evidence type="ECO:0000256" key="2">
    <source>
        <dbReference type="SAM" id="Phobius"/>
    </source>
</evidence>
<dbReference type="InterPro" id="IPR053871">
    <property type="entry name" value="CATSPERG_beta-prop"/>
</dbReference>
<dbReference type="InterPro" id="IPR028246">
    <property type="entry name" value="CATSPERG"/>
</dbReference>
<sequence>MWTIQVSLILSFLCGRGLGGAARGECEWGVSLCEIGDPLNRISTCNFESPLTTLSGGIEMQQFSTKVQDIIKTLTDQPVNTQESTTSYLGFPYYLRIDLLCGSKESSKRAIREALLTGLTPNVVLTFQEPVHPIRLKSQRLQIILTTAPLLDSGVCALPCDSDLCQLGWYAPMPILNGSVVYRVQVVSNGQGQLVPERSFAVNVNGYVRTTDRGETEISFGTEMPALEDMMVLGSPSRPLWAVVQSSPVLILPGIPGFKAVLMTATEFQHTSPIEVGIESCWAGSLNCPQVEFSSMILEAISTESSLFIRQNQLLHRFVGNFSLLPLRAPPSEAWQQVLRTVCVSRMVPVFIPYHGTEYFYILGGGWQKGTLYRAQVYDGDVTFTQLLDSKGSTACEFMNSKACQVKWAAQDSSHNHLIDLVLLELLPDSKQAHSYHLLILDNNFHLGDTLPKYIPKGSGDSFTVVTKTQENVTVTLHLRGMVFNPISAILYIWGNALLCSQDQGMSYLFFNGFPLDQMIKYFTLSYHGEFAFVTETEELWWGQEGVDQVMRVRPSLGWQAFSSLQALKGDSSYSMTHSLLTVFYDWDKQLQEVVYTVDSKGKGSVVKRELPVPEILSYSHFSTTPRKVHHLESFSAFSFPLTCPFFWEHMADLPHPEPYNRIQQYLTRPPLVPTSLGLQTTASLATYQGLLHHLLQLHSDYIMDIGDPVHNPTWRWWKDKVIYADYYFYMASNGVSSTGFNVEIGGYSRAYMSSEITFPDMVYLDRVSSFSFSIYIACGSAKHLSVEEKPRELSDINYIWLSAEVSNNRYIHVSVTRNELFNRGAVLYKVTVKDRGLFPGQVLAGEGLLAFNLLLRVSSSEMKCYQQKDQGIALRGLHRVPIYIGCPPGNRLAFDITTTLEQCANNNKRYFNCPKPDPIMPCFYYEDLFYPFFLIQDMVSGESERFLGSYTFKVVGGGAYSKDHIRLYTPEEVLMYNSLNYSSQRTLVWMFEDMDNSVNITKEGFVVMHGNTNKIRWMCQGKSPCGNMAAQSLEAPDYYFVIEVSNKGIDLSTYCDYALRFILHVHGFPLDPSRGLFYMLMTLATIVGILFCFIVYNCCGPGLKNLLKAAYHATKHRSHAVHESDVSLAPSIGDGFHRSRDSRQGLSLTSTN</sequence>
<dbReference type="Pfam" id="PF22840">
    <property type="entry name" value="CATSPERG_NTD"/>
    <property type="match status" value="1"/>
</dbReference>
<feature type="transmembrane region" description="Helical" evidence="2">
    <location>
        <begin position="1077"/>
        <end position="1100"/>
    </location>
</feature>
<dbReference type="PANTHER" id="PTHR14327:SF1">
    <property type="entry name" value="CATION CHANNEL SPERM-ASSOCIATED AUXILIARY SUBUNIT GAMMA"/>
    <property type="match status" value="1"/>
</dbReference>
<feature type="domain" description="CATSPERG beta-propeller" evidence="4">
    <location>
        <begin position="213"/>
        <end position="655"/>
    </location>
</feature>
<keyword evidence="2" id="KW-0812">Transmembrane</keyword>
<keyword evidence="2" id="KW-1133">Transmembrane helix</keyword>
<keyword evidence="3" id="KW-0732">Signal</keyword>
<dbReference type="InterPro" id="IPR053873">
    <property type="entry name" value="CATSPERG_C"/>
</dbReference>
<dbReference type="GeneTree" id="ENSGT00390000014139"/>
<keyword evidence="9" id="KW-1185">Reference proteome</keyword>
<evidence type="ECO:0000259" key="4">
    <source>
        <dbReference type="Pfam" id="PF15064"/>
    </source>
</evidence>
<evidence type="ECO:0000259" key="7">
    <source>
        <dbReference type="Pfam" id="PF22851"/>
    </source>
</evidence>
<feature type="domain" description="CATSPERG C-terminal" evidence="6">
    <location>
        <begin position="911"/>
        <end position="1099"/>
    </location>
</feature>
<feature type="region of interest" description="Disordered" evidence="1">
    <location>
        <begin position="1133"/>
        <end position="1153"/>
    </location>
</feature>
<evidence type="ECO:0008006" key="10">
    <source>
        <dbReference type="Google" id="ProtNLM"/>
    </source>
</evidence>
<dbReference type="AlphaFoldDB" id="A0A8C8IW95"/>
<protein>
    <recommendedName>
        <fullName evidence="10">Cation channel sperm-associated protein subunit gamma</fullName>
    </recommendedName>
</protein>
<accession>A0A8C8IW95</accession>
<evidence type="ECO:0000256" key="1">
    <source>
        <dbReference type="SAM" id="MobiDB-lite"/>
    </source>
</evidence>
<proteinExistence type="predicted"/>
<evidence type="ECO:0000313" key="8">
    <source>
        <dbReference type="Ensembl" id="ENSOTSP00005085464.2"/>
    </source>
</evidence>
<feature type="signal peptide" evidence="3">
    <location>
        <begin position="1"/>
        <end position="19"/>
    </location>
</feature>
<evidence type="ECO:0000259" key="6">
    <source>
        <dbReference type="Pfam" id="PF22846"/>
    </source>
</evidence>